<comment type="caution">
    <text evidence="4">The sequence shown here is derived from an EMBL/GenBank/DDBJ whole genome shotgun (WGS) entry which is preliminary data.</text>
</comment>
<dbReference type="PRINTS" id="PR00455">
    <property type="entry name" value="HTHTETR"/>
</dbReference>
<dbReference type="RefSeq" id="WP_204068303.1">
    <property type="nucleotide sequence ID" value="NZ_BOOJ01000063.1"/>
</dbReference>
<dbReference type="Gene3D" id="1.10.357.10">
    <property type="entry name" value="Tetracycline Repressor, domain 2"/>
    <property type="match status" value="1"/>
</dbReference>
<dbReference type="InterPro" id="IPR009057">
    <property type="entry name" value="Homeodomain-like_sf"/>
</dbReference>
<dbReference type="Pfam" id="PF00440">
    <property type="entry name" value="TetR_N"/>
    <property type="match status" value="1"/>
</dbReference>
<dbReference type="InterPro" id="IPR050109">
    <property type="entry name" value="HTH-type_TetR-like_transc_reg"/>
</dbReference>
<evidence type="ECO:0000259" key="3">
    <source>
        <dbReference type="PROSITE" id="PS50977"/>
    </source>
</evidence>
<dbReference type="PANTHER" id="PTHR30328">
    <property type="entry name" value="TRANSCRIPTIONAL REPRESSOR"/>
    <property type="match status" value="1"/>
</dbReference>
<dbReference type="SUPFAM" id="SSF48498">
    <property type="entry name" value="Tetracyclin repressor-like, C-terminal domain"/>
    <property type="match status" value="1"/>
</dbReference>
<evidence type="ECO:0000256" key="1">
    <source>
        <dbReference type="ARBA" id="ARBA00023125"/>
    </source>
</evidence>
<dbReference type="GO" id="GO:0003677">
    <property type="term" value="F:DNA binding"/>
    <property type="evidence" value="ECO:0007669"/>
    <property type="project" value="UniProtKB-UniRule"/>
</dbReference>
<evidence type="ECO:0000313" key="4">
    <source>
        <dbReference type="EMBL" id="GIH96250.1"/>
    </source>
</evidence>
<keyword evidence="5" id="KW-1185">Reference proteome</keyword>
<dbReference type="PROSITE" id="PS50977">
    <property type="entry name" value="HTH_TETR_2"/>
    <property type="match status" value="1"/>
</dbReference>
<sequence length="203" mass="21880">MSREATKDALLAAARSEFAAYGIAGARVDRIADRAGVNKERIYGYFGSKEKLFDQVVAAALDEVVEAVTTPGDDPAEYVGRLYDFCLAHPDLTRLLMWESLHHRDGELDGQRARTASWRRKAESLVPGPAGSSRDAARTMLTLVGLAMWPAAMPRLRRLALGGENMGGENMGGESADGRAVSEEDSAAMREHLTAFVRAALGG</sequence>
<dbReference type="SUPFAM" id="SSF46689">
    <property type="entry name" value="Homeodomain-like"/>
    <property type="match status" value="1"/>
</dbReference>
<dbReference type="Proteomes" id="UP000619788">
    <property type="component" value="Unassembled WGS sequence"/>
</dbReference>
<protein>
    <submittedName>
        <fullName evidence="4">HTH-type transcriptional repressor</fullName>
    </submittedName>
</protein>
<dbReference type="GO" id="GO:0006355">
    <property type="term" value="P:regulation of DNA-templated transcription"/>
    <property type="evidence" value="ECO:0007669"/>
    <property type="project" value="UniProtKB-ARBA"/>
</dbReference>
<dbReference type="PANTHER" id="PTHR30328:SF54">
    <property type="entry name" value="HTH-TYPE TRANSCRIPTIONAL REPRESSOR SCO4008"/>
    <property type="match status" value="1"/>
</dbReference>
<organism evidence="4 5">
    <name type="scientific">Planobispora siamensis</name>
    <dbReference type="NCBI Taxonomy" id="936338"/>
    <lineage>
        <taxon>Bacteria</taxon>
        <taxon>Bacillati</taxon>
        <taxon>Actinomycetota</taxon>
        <taxon>Actinomycetes</taxon>
        <taxon>Streptosporangiales</taxon>
        <taxon>Streptosporangiaceae</taxon>
        <taxon>Planobispora</taxon>
    </lineage>
</organism>
<feature type="DNA-binding region" description="H-T-H motif" evidence="2">
    <location>
        <begin position="27"/>
        <end position="46"/>
    </location>
</feature>
<proteinExistence type="predicted"/>
<dbReference type="InterPro" id="IPR001647">
    <property type="entry name" value="HTH_TetR"/>
</dbReference>
<gene>
    <name evidence="4" type="ORF">Psi01_68800</name>
</gene>
<dbReference type="AlphaFoldDB" id="A0A8J3SPC8"/>
<evidence type="ECO:0000313" key="5">
    <source>
        <dbReference type="Proteomes" id="UP000619788"/>
    </source>
</evidence>
<name>A0A8J3SPC8_9ACTN</name>
<keyword evidence="1 2" id="KW-0238">DNA-binding</keyword>
<dbReference type="InterPro" id="IPR036271">
    <property type="entry name" value="Tet_transcr_reg_TetR-rel_C_sf"/>
</dbReference>
<accession>A0A8J3SPC8</accession>
<feature type="domain" description="HTH tetR-type" evidence="3">
    <location>
        <begin position="4"/>
        <end position="64"/>
    </location>
</feature>
<dbReference type="InterPro" id="IPR041467">
    <property type="entry name" value="Sco4008_C"/>
</dbReference>
<dbReference type="Pfam" id="PF17926">
    <property type="entry name" value="TetR_C_21"/>
    <property type="match status" value="1"/>
</dbReference>
<reference evidence="4 5" key="1">
    <citation type="submission" date="2021-01" db="EMBL/GenBank/DDBJ databases">
        <title>Whole genome shotgun sequence of Planobispora siamensis NBRC 107568.</title>
        <authorList>
            <person name="Komaki H."/>
            <person name="Tamura T."/>
        </authorList>
    </citation>
    <scope>NUCLEOTIDE SEQUENCE [LARGE SCALE GENOMIC DNA]</scope>
    <source>
        <strain evidence="4 5">NBRC 107568</strain>
    </source>
</reference>
<evidence type="ECO:0000256" key="2">
    <source>
        <dbReference type="PROSITE-ProRule" id="PRU00335"/>
    </source>
</evidence>
<dbReference type="EMBL" id="BOOJ01000063">
    <property type="protein sequence ID" value="GIH96250.1"/>
    <property type="molecule type" value="Genomic_DNA"/>
</dbReference>